<accession>A0A2A9ES23</accession>
<dbReference type="RefSeq" id="WP_098484863.1">
    <property type="nucleotide sequence ID" value="NZ_PDJI01000004.1"/>
</dbReference>
<evidence type="ECO:0000313" key="4">
    <source>
        <dbReference type="Proteomes" id="UP000222106"/>
    </source>
</evidence>
<dbReference type="GO" id="GO:0042355">
    <property type="term" value="P:L-fucose catabolic process"/>
    <property type="evidence" value="ECO:0007669"/>
    <property type="project" value="TreeGrafter"/>
</dbReference>
<dbReference type="InterPro" id="IPR005763">
    <property type="entry name" value="Fucose_isomerase"/>
</dbReference>
<keyword evidence="4" id="KW-1185">Reference proteome</keyword>
<dbReference type="GO" id="GO:0008790">
    <property type="term" value="F:arabinose isomerase activity"/>
    <property type="evidence" value="ECO:0007669"/>
    <property type="project" value="TreeGrafter"/>
</dbReference>
<evidence type="ECO:0000256" key="1">
    <source>
        <dbReference type="ARBA" id="ARBA00023235"/>
    </source>
</evidence>
<keyword evidence="2" id="KW-0119">Carbohydrate metabolism</keyword>
<evidence type="ECO:0000313" key="3">
    <source>
        <dbReference type="EMBL" id="PFG41045.1"/>
    </source>
</evidence>
<dbReference type="EMBL" id="PDJI01000004">
    <property type="protein sequence ID" value="PFG41045.1"/>
    <property type="molecule type" value="Genomic_DNA"/>
</dbReference>
<dbReference type="GO" id="GO:0005737">
    <property type="term" value="C:cytoplasm"/>
    <property type="evidence" value="ECO:0007669"/>
    <property type="project" value="InterPro"/>
</dbReference>
<dbReference type="GO" id="GO:0008736">
    <property type="term" value="F:L-fucose isomerase activity"/>
    <property type="evidence" value="ECO:0007669"/>
    <property type="project" value="InterPro"/>
</dbReference>
<dbReference type="GO" id="GO:0019571">
    <property type="term" value="P:D-arabinose catabolic process"/>
    <property type="evidence" value="ECO:0007669"/>
    <property type="project" value="TreeGrafter"/>
</dbReference>
<comment type="caution">
    <text evidence="3">The sequence shown here is derived from an EMBL/GenBank/DDBJ whole genome shotgun (WGS) entry which is preliminary data.</text>
</comment>
<keyword evidence="1 3" id="KW-0413">Isomerase</keyword>
<evidence type="ECO:0000256" key="2">
    <source>
        <dbReference type="ARBA" id="ARBA00023277"/>
    </source>
</evidence>
<dbReference type="PANTHER" id="PTHR37840:SF1">
    <property type="entry name" value="L-FUCOSE ISOMERASE"/>
    <property type="match status" value="1"/>
</dbReference>
<protein>
    <submittedName>
        <fullName evidence="3">L-fucose isomerase-like protein</fullName>
    </submittedName>
</protein>
<dbReference type="GO" id="GO:0030145">
    <property type="term" value="F:manganese ion binding"/>
    <property type="evidence" value="ECO:0007669"/>
    <property type="project" value="InterPro"/>
</dbReference>
<name>A0A2A9ES23_9MICO</name>
<dbReference type="AlphaFoldDB" id="A0A2A9ES23"/>
<reference evidence="3 4" key="1">
    <citation type="submission" date="2017-10" db="EMBL/GenBank/DDBJ databases">
        <title>Sequencing the genomes of 1000 actinobacteria strains.</title>
        <authorList>
            <person name="Klenk H.-P."/>
        </authorList>
    </citation>
    <scope>NUCLEOTIDE SEQUENCE [LARGE SCALE GENOMIC DNA]</scope>
    <source>
        <strain evidence="3 4">DSM 21838</strain>
    </source>
</reference>
<gene>
    <name evidence="3" type="ORF">ATJ97_3591</name>
</gene>
<dbReference type="Proteomes" id="UP000222106">
    <property type="component" value="Unassembled WGS sequence"/>
</dbReference>
<dbReference type="InterPro" id="IPR009015">
    <property type="entry name" value="Fucose_isomerase_N/cen_sf"/>
</dbReference>
<dbReference type="OrthoDB" id="102178at2"/>
<proteinExistence type="predicted"/>
<dbReference type="PANTHER" id="PTHR37840">
    <property type="entry name" value="L-FUCOSE ISOMERASE"/>
    <property type="match status" value="1"/>
</dbReference>
<organism evidence="3 4">
    <name type="scientific">Georgenia soli</name>
    <dbReference type="NCBI Taxonomy" id="638953"/>
    <lineage>
        <taxon>Bacteria</taxon>
        <taxon>Bacillati</taxon>
        <taxon>Actinomycetota</taxon>
        <taxon>Actinomycetes</taxon>
        <taxon>Micrococcales</taxon>
        <taxon>Bogoriellaceae</taxon>
        <taxon>Georgenia</taxon>
    </lineage>
</organism>
<dbReference type="SUPFAM" id="SSF53743">
    <property type="entry name" value="FucI/AraA N-terminal and middle domains"/>
    <property type="match status" value="1"/>
</dbReference>
<sequence>MTTTYTFPTLAPRPALEANTVYLTTGGDLREPANIAGWPTQKAFEQVITDVLAEEGWSVTRAFDVDPEKGHGFVTTQAEGMEVFRHIPKEAPLVVVICTWQYSHHVLPGLRDHEGPVLTVANFAPDWPGLVGLANLNASLTKADIPYSTIWSVDGTDEWFRDGIRSWLRTGKVEHDASHVRALPQLPESEEKRLGVALAKQLKNDKAILGVFDEGCMGMYNAIIDDELLNPMGMYKERLSQSELWAQMLTVPDEEAAAVGQWLRDRGMTFKLGTDDATELTEEQLTWQYKMYIAALRLADDFGLDAIGIQYQQGLKNLSPASDLVEGLLNNVERPEVTSRDGSRVLYEGQALPCFNEVDEGVGVDSLVTNRVFNAMGLDPANTLHDIRWGDEYEGEFVWVYEISGSVPASHLPNGYASAEAWRQDPVFFPKGGATLKGVAKPGINVWSRVFIEDGELHVDMGIADVVALPEEETERRSNLTNPEWPISHVVLRGITRDQFMARHKSNHNLVVYVPDEETALKALTAKAAMFEALGVKVHLCGEVDL</sequence>